<dbReference type="GO" id="GO:0032040">
    <property type="term" value="C:small-subunit processome"/>
    <property type="evidence" value="ECO:0007669"/>
    <property type="project" value="TreeGrafter"/>
</dbReference>
<evidence type="ECO:0000313" key="8">
    <source>
        <dbReference type="RefSeq" id="XP_026484303.2"/>
    </source>
</evidence>
<protein>
    <submittedName>
        <fullName evidence="8">U3 small nucleolar RNA-associated protein 18 homolog</fullName>
    </submittedName>
</protein>
<dbReference type="Proteomes" id="UP001652626">
    <property type="component" value="Chromosome 7"/>
</dbReference>
<dbReference type="OrthoDB" id="1935146at2759"/>
<dbReference type="InterPro" id="IPR045161">
    <property type="entry name" value="Utp18"/>
</dbReference>
<sequence>MKRKVKDLDDEESRLSSLLFNKSKKFVGNLSTSVKTENDLDLKPAWIDDDDDQFGVDIIPGTKSKALYVQKLKTKYETLIGTPSWAKVSNASSDNQKSEEILRTVGHLQKPKSKGLRKDNLEFKTFPKVNSETGNEGPRISTVVFHPKISVVLVAGQSGIVSLFSIGGDVNNKLHSFNLNKWKVITAQFTPDGSEAFIASKFQHNYCVYNLVKAEPKLVQLPKVIKKPKLFKLSPDGKYIAVSDGLDEVFIICAKSKELLRSLKHNMNVESLIFSHHSELLYCYGVQGEVTVWNLSTYRSVQKFYDNGCVTASCITMSDCGQLLATGSGEGIVNIYETNNLTTREPLPLKTISNLTTKITNLSFNPTSEILSMSSSYLPNAVKLVHIPSYHVFQNFPNQNLQHVEAVNFSPHSGYLALGNNKSCAYLYRLKYYKNY</sequence>
<proteinExistence type="inferred from homology"/>
<dbReference type="InterPro" id="IPR001680">
    <property type="entry name" value="WD40_rpt"/>
</dbReference>
<keyword evidence="7" id="KW-1185">Reference proteome</keyword>
<comment type="similarity">
    <text evidence="6">Belongs to the WD repeat UTP18 family.</text>
</comment>
<evidence type="ECO:0000256" key="2">
    <source>
        <dbReference type="ARBA" id="ARBA00022552"/>
    </source>
</evidence>
<evidence type="ECO:0000256" key="1">
    <source>
        <dbReference type="ARBA" id="ARBA00004604"/>
    </source>
</evidence>
<evidence type="ECO:0000256" key="5">
    <source>
        <dbReference type="ARBA" id="ARBA00023242"/>
    </source>
</evidence>
<keyword evidence="5" id="KW-0539">Nucleus</keyword>
<organism evidence="7 8">
    <name type="scientific">Vanessa tameamea</name>
    <name type="common">Kamehameha butterfly</name>
    <dbReference type="NCBI Taxonomy" id="334116"/>
    <lineage>
        <taxon>Eukaryota</taxon>
        <taxon>Metazoa</taxon>
        <taxon>Ecdysozoa</taxon>
        <taxon>Arthropoda</taxon>
        <taxon>Hexapoda</taxon>
        <taxon>Insecta</taxon>
        <taxon>Pterygota</taxon>
        <taxon>Neoptera</taxon>
        <taxon>Endopterygota</taxon>
        <taxon>Lepidoptera</taxon>
        <taxon>Glossata</taxon>
        <taxon>Ditrysia</taxon>
        <taxon>Papilionoidea</taxon>
        <taxon>Nymphalidae</taxon>
        <taxon>Nymphalinae</taxon>
        <taxon>Vanessa</taxon>
    </lineage>
</organism>
<dbReference type="GO" id="GO:0006364">
    <property type="term" value="P:rRNA processing"/>
    <property type="evidence" value="ECO:0007669"/>
    <property type="project" value="UniProtKB-KW"/>
</dbReference>
<dbReference type="OMA" id="KIRMWEI"/>
<dbReference type="InterPro" id="IPR036322">
    <property type="entry name" value="WD40_repeat_dom_sf"/>
</dbReference>
<evidence type="ECO:0000256" key="4">
    <source>
        <dbReference type="ARBA" id="ARBA00022737"/>
    </source>
</evidence>
<dbReference type="InterPro" id="IPR015943">
    <property type="entry name" value="WD40/YVTN_repeat-like_dom_sf"/>
</dbReference>
<dbReference type="GO" id="GO:0034388">
    <property type="term" value="C:Pwp2p-containing subcomplex of 90S preribosome"/>
    <property type="evidence" value="ECO:0007669"/>
    <property type="project" value="TreeGrafter"/>
</dbReference>
<dbReference type="PANTHER" id="PTHR18359:SF0">
    <property type="entry name" value="U3 SMALL NUCLEOLAR RNA-ASSOCIATED PROTEIN 18 HOMOLOG"/>
    <property type="match status" value="1"/>
</dbReference>
<reference evidence="8" key="1">
    <citation type="submission" date="2025-08" db="UniProtKB">
        <authorList>
            <consortium name="RefSeq"/>
        </authorList>
    </citation>
    <scope>IDENTIFICATION</scope>
    <source>
        <tissue evidence="8">Whole body</tissue>
    </source>
</reference>
<comment type="subcellular location">
    <subcellularLocation>
        <location evidence="1">Nucleus</location>
        <location evidence="1">Nucleolus</location>
    </subcellularLocation>
</comment>
<dbReference type="AlphaFoldDB" id="A0A8B8HHJ2"/>
<evidence type="ECO:0000256" key="3">
    <source>
        <dbReference type="ARBA" id="ARBA00022574"/>
    </source>
</evidence>
<dbReference type="GeneID" id="113392217"/>
<dbReference type="PANTHER" id="PTHR18359">
    <property type="entry name" value="WD-REPEAT PROTEIN-RELATED"/>
    <property type="match status" value="1"/>
</dbReference>
<dbReference type="SUPFAM" id="SSF50978">
    <property type="entry name" value="WD40 repeat-like"/>
    <property type="match status" value="1"/>
</dbReference>
<keyword evidence="3" id="KW-0853">WD repeat</keyword>
<dbReference type="RefSeq" id="XP_026484303.2">
    <property type="nucleotide sequence ID" value="XM_026628518.2"/>
</dbReference>
<gene>
    <name evidence="8" type="primary">Wcd</name>
</gene>
<evidence type="ECO:0000256" key="6">
    <source>
        <dbReference type="ARBA" id="ARBA00025767"/>
    </source>
</evidence>
<evidence type="ECO:0000313" key="7">
    <source>
        <dbReference type="Proteomes" id="UP001652626"/>
    </source>
</evidence>
<name>A0A8B8HHJ2_VANTA</name>
<keyword evidence="2" id="KW-0698">rRNA processing</keyword>
<dbReference type="Gene3D" id="2.130.10.10">
    <property type="entry name" value="YVTN repeat-like/Quinoprotein amine dehydrogenase"/>
    <property type="match status" value="1"/>
</dbReference>
<dbReference type="SMART" id="SM00320">
    <property type="entry name" value="WD40"/>
    <property type="match status" value="4"/>
</dbReference>
<keyword evidence="4" id="KW-0677">Repeat</keyword>
<accession>A0A8B8HHJ2</accession>